<dbReference type="EMBL" id="KN817536">
    <property type="protein sequence ID" value="KJA24506.1"/>
    <property type="molecule type" value="Genomic_DNA"/>
</dbReference>
<reference evidence="5" key="1">
    <citation type="submission" date="2014-04" db="EMBL/GenBank/DDBJ databases">
        <title>Evolutionary Origins and Diversification of the Mycorrhizal Mutualists.</title>
        <authorList>
            <consortium name="DOE Joint Genome Institute"/>
            <consortium name="Mycorrhizal Genomics Consortium"/>
            <person name="Kohler A."/>
            <person name="Kuo A."/>
            <person name="Nagy L.G."/>
            <person name="Floudas D."/>
            <person name="Copeland A."/>
            <person name="Barry K.W."/>
            <person name="Cichocki N."/>
            <person name="Veneault-Fourrey C."/>
            <person name="LaButti K."/>
            <person name="Lindquist E.A."/>
            <person name="Lipzen A."/>
            <person name="Lundell T."/>
            <person name="Morin E."/>
            <person name="Murat C."/>
            <person name="Riley R."/>
            <person name="Ohm R."/>
            <person name="Sun H."/>
            <person name="Tunlid A."/>
            <person name="Henrissat B."/>
            <person name="Grigoriev I.V."/>
            <person name="Hibbett D.S."/>
            <person name="Martin F."/>
        </authorList>
    </citation>
    <scope>NUCLEOTIDE SEQUENCE [LARGE SCALE GENOMIC DNA]</scope>
    <source>
        <strain evidence="5">FD-334 SS-4</strain>
    </source>
</reference>
<dbReference type="PANTHER" id="PTHR38407">
    <property type="entry name" value="PROTEIN IVY1"/>
    <property type="match status" value="1"/>
</dbReference>
<dbReference type="Gene3D" id="1.20.1270.60">
    <property type="entry name" value="Arfaptin homology (AH) domain/BAR domain"/>
    <property type="match status" value="1"/>
</dbReference>
<feature type="compositionally biased region" description="Low complexity" evidence="2">
    <location>
        <begin position="296"/>
        <end position="309"/>
    </location>
</feature>
<dbReference type="GO" id="GO:0042144">
    <property type="term" value="P:vacuole fusion, non-autophagic"/>
    <property type="evidence" value="ECO:0007669"/>
    <property type="project" value="InterPro"/>
</dbReference>
<evidence type="ECO:0000313" key="4">
    <source>
        <dbReference type="EMBL" id="KJA24506.1"/>
    </source>
</evidence>
<dbReference type="Pfam" id="PF08397">
    <property type="entry name" value="IMD"/>
    <property type="match status" value="1"/>
</dbReference>
<sequence>MSFGANGPEKIITRANLKASLQAYEDLVNSSAAYRVALIAMSKATGGLADAMERCSGLKGPTYEAGTRLQAASGVHHLIGNLWHVLSESLDKNFERPLRQHLEGYRNVVNERSQNYEKALREKSHVIRETELRSMNKKQRNLQSFREALSVLQRQVDELDELKLSHYQEIIEHEEEIWNAVQNKVCVLVRSEMDVFDRVTSKASDPVIEPMLQSVPDPFDSYGPPQAEDQIFSILAPLSIMTGMSTTASSPMAGTPEADGVRSLPSSASTKISSWLPATSGVPFTAETTAWAGATSPLSSPPSRSTSPPAAGSVSPPNGSTTPRRHSVPGAQRKAAEASKLRSVLSAIEEARAHTDAPALVVGPSAPSPPALTSTTARRPDPLPDMGWNFTYGLAAPYDGPQDGERTPRSSTLFASEGPPPPPPPQPTTPPDGGAGSDAPTPPRTPTPT</sequence>
<dbReference type="GO" id="GO:0000329">
    <property type="term" value="C:fungal-type vacuole membrane"/>
    <property type="evidence" value="ECO:0007669"/>
    <property type="project" value="InterPro"/>
</dbReference>
<evidence type="ECO:0000256" key="2">
    <source>
        <dbReference type="SAM" id="MobiDB-lite"/>
    </source>
</evidence>
<dbReference type="PANTHER" id="PTHR38407:SF1">
    <property type="entry name" value="PROTEIN IVY1"/>
    <property type="match status" value="1"/>
</dbReference>
<keyword evidence="1" id="KW-0175">Coiled coil</keyword>
<proteinExistence type="predicted"/>
<dbReference type="GO" id="GO:0005543">
    <property type="term" value="F:phospholipid binding"/>
    <property type="evidence" value="ECO:0007669"/>
    <property type="project" value="InterPro"/>
</dbReference>
<dbReference type="OrthoDB" id="5594612at2759"/>
<dbReference type="SUPFAM" id="SSF103657">
    <property type="entry name" value="BAR/IMD domain-like"/>
    <property type="match status" value="1"/>
</dbReference>
<dbReference type="AlphaFoldDB" id="A0A0D2P719"/>
<gene>
    <name evidence="4" type="ORF">HYPSUDRAFT_38539</name>
</gene>
<keyword evidence="5" id="KW-1185">Reference proteome</keyword>
<feature type="compositionally biased region" description="Pro residues" evidence="2">
    <location>
        <begin position="418"/>
        <end position="430"/>
    </location>
</feature>
<dbReference type="GO" id="GO:0007009">
    <property type="term" value="P:plasma membrane organization"/>
    <property type="evidence" value="ECO:0007669"/>
    <property type="project" value="InterPro"/>
</dbReference>
<feature type="region of interest" description="Disordered" evidence="2">
    <location>
        <begin position="247"/>
        <end position="267"/>
    </location>
</feature>
<feature type="region of interest" description="Disordered" evidence="2">
    <location>
        <begin position="293"/>
        <end position="339"/>
    </location>
</feature>
<dbReference type="STRING" id="945553.A0A0D2P719"/>
<protein>
    <recommendedName>
        <fullName evidence="3">IMD domain-containing protein</fullName>
    </recommendedName>
</protein>
<organism evidence="4 5">
    <name type="scientific">Hypholoma sublateritium (strain FD-334 SS-4)</name>
    <dbReference type="NCBI Taxonomy" id="945553"/>
    <lineage>
        <taxon>Eukaryota</taxon>
        <taxon>Fungi</taxon>
        <taxon>Dikarya</taxon>
        <taxon>Basidiomycota</taxon>
        <taxon>Agaricomycotina</taxon>
        <taxon>Agaricomycetes</taxon>
        <taxon>Agaricomycetidae</taxon>
        <taxon>Agaricales</taxon>
        <taxon>Agaricineae</taxon>
        <taxon>Strophariaceae</taxon>
        <taxon>Hypholoma</taxon>
    </lineage>
</organism>
<dbReference type="OMA" id="IGNHWHV"/>
<evidence type="ECO:0000256" key="1">
    <source>
        <dbReference type="SAM" id="Coils"/>
    </source>
</evidence>
<dbReference type="InterPro" id="IPR027267">
    <property type="entry name" value="AH/BAR_dom_sf"/>
</dbReference>
<dbReference type="InterPro" id="IPR013606">
    <property type="entry name" value="I-BAR_dom"/>
</dbReference>
<evidence type="ECO:0000259" key="3">
    <source>
        <dbReference type="Pfam" id="PF08397"/>
    </source>
</evidence>
<dbReference type="InterPro" id="IPR037470">
    <property type="entry name" value="IVY1"/>
</dbReference>
<feature type="compositionally biased region" description="Pro residues" evidence="2">
    <location>
        <begin position="440"/>
        <end position="449"/>
    </location>
</feature>
<dbReference type="Proteomes" id="UP000054270">
    <property type="component" value="Unassembled WGS sequence"/>
</dbReference>
<name>A0A0D2P719_HYPSF</name>
<accession>A0A0D2P719</accession>
<evidence type="ECO:0000313" key="5">
    <source>
        <dbReference type="Proteomes" id="UP000054270"/>
    </source>
</evidence>
<feature type="region of interest" description="Disordered" evidence="2">
    <location>
        <begin position="356"/>
        <end position="449"/>
    </location>
</feature>
<feature type="domain" description="IMD" evidence="3">
    <location>
        <begin position="23"/>
        <end position="198"/>
    </location>
</feature>
<feature type="coiled-coil region" evidence="1">
    <location>
        <begin position="135"/>
        <end position="162"/>
    </location>
</feature>